<keyword evidence="3" id="KW-0029">Amino-acid transport</keyword>
<organism evidence="8 9">
    <name type="scientific">Coffea canephora</name>
    <name type="common">Robusta coffee</name>
    <dbReference type="NCBI Taxonomy" id="49390"/>
    <lineage>
        <taxon>Eukaryota</taxon>
        <taxon>Viridiplantae</taxon>
        <taxon>Streptophyta</taxon>
        <taxon>Embryophyta</taxon>
        <taxon>Tracheophyta</taxon>
        <taxon>Spermatophyta</taxon>
        <taxon>Magnoliopsida</taxon>
        <taxon>eudicotyledons</taxon>
        <taxon>Gunneridae</taxon>
        <taxon>Pentapetalae</taxon>
        <taxon>asterids</taxon>
        <taxon>lamiids</taxon>
        <taxon>Gentianales</taxon>
        <taxon>Rubiaceae</taxon>
        <taxon>Ixoroideae</taxon>
        <taxon>Gardenieae complex</taxon>
        <taxon>Bertiereae - Coffeeae clade</taxon>
        <taxon>Coffeeae</taxon>
        <taxon>Coffea</taxon>
    </lineage>
</organism>
<evidence type="ECO:0000256" key="3">
    <source>
        <dbReference type="ARBA" id="ARBA00022970"/>
    </source>
</evidence>
<feature type="transmembrane region" description="Helical" evidence="6">
    <location>
        <begin position="134"/>
        <end position="152"/>
    </location>
</feature>
<dbReference type="AlphaFoldDB" id="A0A068VBX0"/>
<evidence type="ECO:0000256" key="6">
    <source>
        <dbReference type="SAM" id="Phobius"/>
    </source>
</evidence>
<dbReference type="Gramene" id="CDP18087">
    <property type="protein sequence ID" value="CDP18087"/>
    <property type="gene ID" value="GSCOC_T00008254001"/>
</dbReference>
<dbReference type="Pfam" id="PF01490">
    <property type="entry name" value="Aa_trans"/>
    <property type="match status" value="1"/>
</dbReference>
<accession>A0A068VBX0</accession>
<dbReference type="GO" id="GO:0006865">
    <property type="term" value="P:amino acid transport"/>
    <property type="evidence" value="ECO:0007669"/>
    <property type="project" value="UniProtKB-KW"/>
</dbReference>
<dbReference type="Proteomes" id="UP000295252">
    <property type="component" value="Chromosome VI"/>
</dbReference>
<feature type="transmembrane region" description="Helical" evidence="6">
    <location>
        <begin position="37"/>
        <end position="54"/>
    </location>
</feature>
<keyword evidence="2 6" id="KW-0812">Transmembrane</keyword>
<reference evidence="9" key="1">
    <citation type="journal article" date="2014" name="Science">
        <title>The coffee genome provides insight into the convergent evolution of caffeine biosynthesis.</title>
        <authorList>
            <person name="Denoeud F."/>
            <person name="Carretero-Paulet L."/>
            <person name="Dereeper A."/>
            <person name="Droc G."/>
            <person name="Guyot R."/>
            <person name="Pietrella M."/>
            <person name="Zheng C."/>
            <person name="Alberti A."/>
            <person name="Anthony F."/>
            <person name="Aprea G."/>
            <person name="Aury J.M."/>
            <person name="Bento P."/>
            <person name="Bernard M."/>
            <person name="Bocs S."/>
            <person name="Campa C."/>
            <person name="Cenci A."/>
            <person name="Combes M.C."/>
            <person name="Crouzillat D."/>
            <person name="Da Silva C."/>
            <person name="Daddiego L."/>
            <person name="De Bellis F."/>
            <person name="Dussert S."/>
            <person name="Garsmeur O."/>
            <person name="Gayraud T."/>
            <person name="Guignon V."/>
            <person name="Jahn K."/>
            <person name="Jamilloux V."/>
            <person name="Joet T."/>
            <person name="Labadie K."/>
            <person name="Lan T."/>
            <person name="Leclercq J."/>
            <person name="Lepelley M."/>
            <person name="Leroy T."/>
            <person name="Li L.T."/>
            <person name="Librado P."/>
            <person name="Lopez L."/>
            <person name="Munoz A."/>
            <person name="Noel B."/>
            <person name="Pallavicini A."/>
            <person name="Perrotta G."/>
            <person name="Poncet V."/>
            <person name="Pot D."/>
            <person name="Priyono X."/>
            <person name="Rigoreau M."/>
            <person name="Rouard M."/>
            <person name="Rozas J."/>
            <person name="Tranchant-Dubreuil C."/>
            <person name="VanBuren R."/>
            <person name="Zhang Q."/>
            <person name="Andrade A.C."/>
            <person name="Argout X."/>
            <person name="Bertrand B."/>
            <person name="de Kochko A."/>
            <person name="Graziosi G."/>
            <person name="Henry R.J."/>
            <person name="Jayarama X."/>
            <person name="Ming R."/>
            <person name="Nagai C."/>
            <person name="Rounsley S."/>
            <person name="Sankoff D."/>
            <person name="Giuliano G."/>
            <person name="Albert V.A."/>
            <person name="Wincker P."/>
            <person name="Lashermes P."/>
        </authorList>
    </citation>
    <scope>NUCLEOTIDE SEQUENCE [LARGE SCALE GENOMIC DNA]</scope>
    <source>
        <strain evidence="9">cv. DH200-94</strain>
    </source>
</reference>
<keyword evidence="4 6" id="KW-1133">Transmembrane helix</keyword>
<proteinExistence type="predicted"/>
<feature type="transmembrane region" description="Helical" evidence="6">
    <location>
        <begin position="60"/>
        <end position="84"/>
    </location>
</feature>
<evidence type="ECO:0000259" key="7">
    <source>
        <dbReference type="Pfam" id="PF01490"/>
    </source>
</evidence>
<dbReference type="EMBL" id="HG739291">
    <property type="protein sequence ID" value="CDP18087.1"/>
    <property type="molecule type" value="Genomic_DNA"/>
</dbReference>
<evidence type="ECO:0000256" key="5">
    <source>
        <dbReference type="ARBA" id="ARBA00023136"/>
    </source>
</evidence>
<dbReference type="InterPro" id="IPR013057">
    <property type="entry name" value="AA_transpt_TM"/>
</dbReference>
<gene>
    <name evidence="8" type="ORF">GSCOC_T00008254001</name>
</gene>
<keyword evidence="3" id="KW-0813">Transport</keyword>
<evidence type="ECO:0000256" key="1">
    <source>
        <dbReference type="ARBA" id="ARBA00004370"/>
    </source>
</evidence>
<keyword evidence="9" id="KW-1185">Reference proteome</keyword>
<dbReference type="InParanoid" id="A0A068VBX0"/>
<name>A0A068VBX0_COFCA</name>
<feature type="domain" description="Amino acid transporter transmembrane" evidence="7">
    <location>
        <begin position="37"/>
        <end position="92"/>
    </location>
</feature>
<evidence type="ECO:0000313" key="8">
    <source>
        <dbReference type="EMBL" id="CDP18087.1"/>
    </source>
</evidence>
<sequence length="230" mass="25446">MGFKKDKASSFSYVLNVPREDTPLVVERRFCGARYCLWMRWVTVLGVTVVALLVPNFADFLSLVGSSVCIVLGFVLPALFHLIVHKEELGWQGFGSGCGNCRAGFSKCYLRNMDFLDRHYGSQGLRNKAESGPVCRIFFLIFKILPCLVHLFLVLSSFSFLVLLLCGRVCLALVTISAHSEESPIATRGKWQEEVCAFQNHGGYVIKGPNLLLVAGRSNGKISSGHLIPK</sequence>
<evidence type="ECO:0000313" key="9">
    <source>
        <dbReference type="Proteomes" id="UP000295252"/>
    </source>
</evidence>
<protein>
    <recommendedName>
        <fullName evidence="7">Amino acid transporter transmembrane domain-containing protein</fullName>
    </recommendedName>
</protein>
<evidence type="ECO:0000256" key="2">
    <source>
        <dbReference type="ARBA" id="ARBA00022692"/>
    </source>
</evidence>
<evidence type="ECO:0000256" key="4">
    <source>
        <dbReference type="ARBA" id="ARBA00022989"/>
    </source>
</evidence>
<dbReference type="GO" id="GO:0016020">
    <property type="term" value="C:membrane"/>
    <property type="evidence" value="ECO:0007669"/>
    <property type="project" value="UniProtKB-SubCell"/>
</dbReference>
<dbReference type="STRING" id="49390.A0A068VBX0"/>
<keyword evidence="5 6" id="KW-0472">Membrane</keyword>
<feature type="transmembrane region" description="Helical" evidence="6">
    <location>
        <begin position="158"/>
        <end position="178"/>
    </location>
</feature>
<comment type="subcellular location">
    <subcellularLocation>
        <location evidence="1">Membrane</location>
    </subcellularLocation>
</comment>